<dbReference type="InterPro" id="IPR058810">
    <property type="entry name" value="DUF8073_C"/>
</dbReference>
<reference evidence="5 6" key="1">
    <citation type="journal article" date="2019" name="Int. J. Syst. Evol. Microbiol.">
        <title>The Global Catalogue of Microorganisms (GCM) 10K type strain sequencing project: providing services to taxonomists for standard genome sequencing and annotation.</title>
        <authorList>
            <consortium name="The Broad Institute Genomics Platform"/>
            <consortium name="The Broad Institute Genome Sequencing Center for Infectious Disease"/>
            <person name="Wu L."/>
            <person name="Ma J."/>
        </authorList>
    </citation>
    <scope>NUCLEOTIDE SEQUENCE [LARGE SCALE GENOMIC DNA]</scope>
    <source>
        <strain evidence="5 6">CGMCC 1.10387</strain>
    </source>
</reference>
<feature type="compositionally biased region" description="Basic and acidic residues" evidence="1">
    <location>
        <begin position="222"/>
        <end position="236"/>
    </location>
</feature>
<organism evidence="5 6">
    <name type="scientific">Halobellus litoreus</name>
    <dbReference type="NCBI Taxonomy" id="755310"/>
    <lineage>
        <taxon>Archaea</taxon>
        <taxon>Methanobacteriati</taxon>
        <taxon>Methanobacteriota</taxon>
        <taxon>Stenosarchaea group</taxon>
        <taxon>Halobacteria</taxon>
        <taxon>Halobacteriales</taxon>
        <taxon>Haloferacaceae</taxon>
        <taxon>Halobellus</taxon>
    </lineage>
</organism>
<dbReference type="InterPro" id="IPR058809">
    <property type="entry name" value="DUF8073_M"/>
</dbReference>
<feature type="region of interest" description="Disordered" evidence="1">
    <location>
        <begin position="125"/>
        <end position="157"/>
    </location>
</feature>
<proteinExistence type="predicted"/>
<evidence type="ECO:0000313" key="6">
    <source>
        <dbReference type="Proteomes" id="UP001597092"/>
    </source>
</evidence>
<feature type="compositionally biased region" description="Polar residues" evidence="1">
    <location>
        <begin position="238"/>
        <end position="269"/>
    </location>
</feature>
<feature type="domain" description="DUF8073" evidence="3">
    <location>
        <begin position="173"/>
        <end position="213"/>
    </location>
</feature>
<gene>
    <name evidence="5" type="ORF">ACFSAS_12975</name>
</gene>
<dbReference type="RefSeq" id="WP_256305933.1">
    <property type="nucleotide sequence ID" value="NZ_JANHAW010000001.1"/>
</dbReference>
<protein>
    <recommendedName>
        <fullName evidence="7">Halobacterial output domain-containing protein</fullName>
    </recommendedName>
</protein>
<evidence type="ECO:0008006" key="7">
    <source>
        <dbReference type="Google" id="ProtNLM"/>
    </source>
</evidence>
<accession>A0ABD6DW62</accession>
<comment type="caution">
    <text evidence="5">The sequence shown here is derived from an EMBL/GenBank/DDBJ whole genome shotgun (WGS) entry which is preliminary data.</text>
</comment>
<evidence type="ECO:0000259" key="4">
    <source>
        <dbReference type="Pfam" id="PF26272"/>
    </source>
</evidence>
<dbReference type="AlphaFoldDB" id="A0ABD6DW62"/>
<evidence type="ECO:0000313" key="5">
    <source>
        <dbReference type="EMBL" id="MFD1686526.1"/>
    </source>
</evidence>
<feature type="domain" description="DUF8073" evidence="4">
    <location>
        <begin position="4"/>
        <end position="121"/>
    </location>
</feature>
<feature type="domain" description="DUF8073" evidence="2">
    <location>
        <begin position="300"/>
        <end position="362"/>
    </location>
</feature>
<evidence type="ECO:0000259" key="3">
    <source>
        <dbReference type="Pfam" id="PF26271"/>
    </source>
</evidence>
<dbReference type="EMBL" id="JBHUDP010000005">
    <property type="protein sequence ID" value="MFD1686526.1"/>
    <property type="molecule type" value="Genomic_DNA"/>
</dbReference>
<evidence type="ECO:0000256" key="1">
    <source>
        <dbReference type="SAM" id="MobiDB-lite"/>
    </source>
</evidence>
<dbReference type="Pfam" id="PF26270">
    <property type="entry name" value="DUF8073_C"/>
    <property type="match status" value="1"/>
</dbReference>
<dbReference type="Proteomes" id="UP001597092">
    <property type="component" value="Unassembled WGS sequence"/>
</dbReference>
<dbReference type="Pfam" id="PF26272">
    <property type="entry name" value="DUF8073_N"/>
    <property type="match status" value="1"/>
</dbReference>
<evidence type="ECO:0000259" key="2">
    <source>
        <dbReference type="Pfam" id="PF26270"/>
    </source>
</evidence>
<dbReference type="Pfam" id="PF26271">
    <property type="entry name" value="DUF8073_M"/>
    <property type="match status" value="1"/>
</dbReference>
<keyword evidence="6" id="KW-1185">Reference proteome</keyword>
<name>A0ABD6DW62_9EURY</name>
<feature type="region of interest" description="Disordered" evidence="1">
    <location>
        <begin position="214"/>
        <end position="291"/>
    </location>
</feature>
<dbReference type="InterPro" id="IPR058811">
    <property type="entry name" value="DUF8073_N"/>
</dbReference>
<sequence length="363" mass="39336">MDLHSSFETLSNVLKEFDRNGRSVRRVAITADRHGPVSASVELRVSIGDLFDGDSPLSVSASTASIDDVGPVFTFRLEDLPSTLFPDIAERDGDDGPGISISPNDVETGDGKLLIDLRVDVVESGSPDGTASHSLAPPASREAADTERDEAEYEREGIESALDAVRNESVPAYEDRAYLSRLYELAETFDQMSDVIELDVSAETVRRYMMDAGVHVPGSNAKPDRSESGEATDGSRETFAQPTRSAQTPSAQESEASTSVRTGASQPEPAQTEPDCAESLPTGELITDGVGLPDDVTLRELAEIVSEARTVHEVNRRLDLDHDGTRELLRQLNVLDLVVTRAFGEAERDVTFETVAERIREST</sequence>